<keyword evidence="2" id="KW-1185">Reference proteome</keyword>
<dbReference type="RefSeq" id="YP_009600122.1">
    <property type="nucleotide sequence ID" value="NC_041918.2"/>
</dbReference>
<accession>A0A1U9WQP1</accession>
<dbReference type="Proteomes" id="UP000225660">
    <property type="component" value="Segment"/>
</dbReference>
<evidence type="ECO:0000313" key="2">
    <source>
        <dbReference type="Proteomes" id="UP000225660"/>
    </source>
</evidence>
<evidence type="ECO:0000313" key="1">
    <source>
        <dbReference type="EMBL" id="AQY55096.1"/>
    </source>
</evidence>
<proteinExistence type="predicted"/>
<name>A0A1U9WQP1_9CAUD</name>
<dbReference type="KEGG" id="vg:40075884"/>
<dbReference type="EMBL" id="KY565347">
    <property type="protein sequence ID" value="AQY55096.1"/>
    <property type="molecule type" value="Genomic_DNA"/>
</dbReference>
<sequence length="117" mass="13401">MAKTTTQFQYHSGVGDATSYIHTSEDYMNVYVTVELGRVGTWETEAWCKLALQRYENGAWKTIATAQGYAATGQNLNRTFSNISNVMEKPMRVKVDLYANSSYSDYVQTVYTKQWIR</sequence>
<reference evidence="1" key="1">
    <citation type="submission" date="2017-10" db="EMBL/GenBank/DDBJ databases">
        <title>Sequence, genome organization and annotation of the thermophilic 47,7-kb bacterophage TO-84 that infects Geobacillus stearothermophilus.</title>
        <authorList>
            <person name="Skowron P.M."/>
            <person name="Kropinski A."/>
            <person name="Los M."/>
        </authorList>
    </citation>
    <scope>NUCLEOTIDE SEQUENCE [LARGE SCALE GENOMIC DNA]</scope>
</reference>
<organism evidence="1 2">
    <name type="scientific">Geobacillus phage TP-84</name>
    <dbReference type="NCBI Taxonomy" id="1965361"/>
    <lineage>
        <taxon>Viruses</taxon>
        <taxon>Duplodnaviria</taxon>
        <taxon>Heunggongvirae</taxon>
        <taxon>Uroviricota</taxon>
        <taxon>Caudoviricetes</taxon>
        <taxon>Saundersvirus</taxon>
        <taxon>Saundersvirus Tp84</taxon>
    </lineage>
</organism>
<protein>
    <submittedName>
        <fullName evidence="1">Uncharacterized protein</fullName>
    </submittedName>
</protein>
<dbReference type="GeneID" id="40075884"/>